<dbReference type="EMBL" id="QGGV01000004">
    <property type="protein sequence ID" value="PWK56468.1"/>
    <property type="molecule type" value="Genomic_DNA"/>
</dbReference>
<accession>A0A316G6N9</accession>
<gene>
    <name evidence="1" type="ORF">C8D95_104140</name>
</gene>
<protein>
    <submittedName>
        <fullName evidence="1">Uncharacterized protein</fullName>
    </submittedName>
</protein>
<evidence type="ECO:0000313" key="1">
    <source>
        <dbReference type="EMBL" id="PWK56468.1"/>
    </source>
</evidence>
<sequence length="275" mass="28857">MGIPFPPDRRRAATVAVVLLIAFLTGHIMQTVLADRDPVVRMDEAPDAAPELRRRDVPRPLPVPPAATLVPIIHSPGSRVDAACDPLMTLSAAGDAAVAVAILAPCGGGRGVSLTDGTFRLDGRLDGRGAYSVTIPALSLDVRVAAEVDGAPVAASLFMPDARITHHAVLSWSGPQVLRMQAPDTLGEERSYRLGDGSGGASAEVYSGSETTELVVVAEVTSANCGRTVSATAIQSRASGLPTVRAFEMEMPGCRHVGQVTRLKNLFDHTRIAER</sequence>
<dbReference type="AlphaFoldDB" id="A0A316G6N9"/>
<name>A0A316G6N9_9RHOB</name>
<evidence type="ECO:0000313" key="2">
    <source>
        <dbReference type="Proteomes" id="UP000245390"/>
    </source>
</evidence>
<organism evidence="1 2">
    <name type="scientific">Silicimonas algicola</name>
    <dbReference type="NCBI Taxonomy" id="1826607"/>
    <lineage>
        <taxon>Bacteria</taxon>
        <taxon>Pseudomonadati</taxon>
        <taxon>Pseudomonadota</taxon>
        <taxon>Alphaproteobacteria</taxon>
        <taxon>Rhodobacterales</taxon>
        <taxon>Paracoccaceae</taxon>
    </lineage>
</organism>
<comment type="caution">
    <text evidence="1">The sequence shown here is derived from an EMBL/GenBank/DDBJ whole genome shotgun (WGS) entry which is preliminary data.</text>
</comment>
<reference evidence="1 2" key="1">
    <citation type="submission" date="2018-05" db="EMBL/GenBank/DDBJ databases">
        <title>Genomic Encyclopedia of Type Strains, Phase IV (KMG-IV): sequencing the most valuable type-strain genomes for metagenomic binning, comparative biology and taxonomic classification.</title>
        <authorList>
            <person name="Goeker M."/>
        </authorList>
    </citation>
    <scope>NUCLEOTIDE SEQUENCE [LARGE SCALE GENOMIC DNA]</scope>
    <source>
        <strain evidence="1 2">DSM 103371</strain>
    </source>
</reference>
<keyword evidence="2" id="KW-1185">Reference proteome</keyword>
<proteinExistence type="predicted"/>
<dbReference type="Proteomes" id="UP000245390">
    <property type="component" value="Unassembled WGS sequence"/>
</dbReference>